<evidence type="ECO:0000256" key="3">
    <source>
        <dbReference type="SAM" id="SignalP"/>
    </source>
</evidence>
<protein>
    <submittedName>
        <fullName evidence="4">Uncharacterized protein</fullName>
    </submittedName>
</protein>
<reference evidence="4 5" key="1">
    <citation type="journal article" date="2019" name="Plant Biotechnol. J.">
        <title>The red bayberry genome and genetic basis of sex determination.</title>
        <authorList>
            <person name="Jia H.M."/>
            <person name="Jia H.J."/>
            <person name="Cai Q.L."/>
            <person name="Wang Y."/>
            <person name="Zhao H.B."/>
            <person name="Yang W.F."/>
            <person name="Wang G.Y."/>
            <person name="Li Y.H."/>
            <person name="Zhan D.L."/>
            <person name="Shen Y.T."/>
            <person name="Niu Q.F."/>
            <person name="Chang L."/>
            <person name="Qiu J."/>
            <person name="Zhao L."/>
            <person name="Xie H.B."/>
            <person name="Fu W.Y."/>
            <person name="Jin J."/>
            <person name="Li X.W."/>
            <person name="Jiao Y."/>
            <person name="Zhou C.C."/>
            <person name="Tu T."/>
            <person name="Chai C.Y."/>
            <person name="Gao J.L."/>
            <person name="Fan L.J."/>
            <person name="van de Weg E."/>
            <person name="Wang J.Y."/>
            <person name="Gao Z.S."/>
        </authorList>
    </citation>
    <scope>NUCLEOTIDE SEQUENCE [LARGE SCALE GENOMIC DNA]</scope>
    <source>
        <tissue evidence="4">Leaves</tissue>
    </source>
</reference>
<dbReference type="PANTHER" id="PTHR37222">
    <property type="entry name" value="OS02G0718000 PROTEIN"/>
    <property type="match status" value="1"/>
</dbReference>
<comment type="caution">
    <text evidence="4">The sequence shown here is derived from an EMBL/GenBank/DDBJ whole genome shotgun (WGS) entry which is preliminary data.</text>
</comment>
<feature type="transmembrane region" description="Helical" evidence="2">
    <location>
        <begin position="245"/>
        <end position="263"/>
    </location>
</feature>
<feature type="compositionally biased region" description="Polar residues" evidence="1">
    <location>
        <begin position="99"/>
        <end position="116"/>
    </location>
</feature>
<evidence type="ECO:0000313" key="5">
    <source>
        <dbReference type="Proteomes" id="UP000516437"/>
    </source>
</evidence>
<dbReference type="PANTHER" id="PTHR37222:SF1">
    <property type="entry name" value="OS02G0718000 PROTEIN"/>
    <property type="match status" value="1"/>
</dbReference>
<accession>A0A6A1WK18</accession>
<proteinExistence type="predicted"/>
<feature type="transmembrane region" description="Helical" evidence="2">
    <location>
        <begin position="186"/>
        <end position="204"/>
    </location>
</feature>
<keyword evidence="2" id="KW-0472">Membrane</keyword>
<feature type="signal peptide" evidence="3">
    <location>
        <begin position="1"/>
        <end position="21"/>
    </location>
</feature>
<dbReference type="Proteomes" id="UP000516437">
    <property type="component" value="Chromosome 1"/>
</dbReference>
<keyword evidence="3" id="KW-0732">Signal</keyword>
<dbReference type="AlphaFoldDB" id="A0A6A1WK18"/>
<evidence type="ECO:0000313" key="4">
    <source>
        <dbReference type="EMBL" id="KAB1224816.1"/>
    </source>
</evidence>
<evidence type="ECO:0000256" key="2">
    <source>
        <dbReference type="SAM" id="Phobius"/>
    </source>
</evidence>
<keyword evidence="5" id="KW-1185">Reference proteome</keyword>
<feature type="chain" id="PRO_5025437652" evidence="3">
    <location>
        <begin position="22"/>
        <end position="265"/>
    </location>
</feature>
<feature type="region of interest" description="Disordered" evidence="1">
    <location>
        <begin position="99"/>
        <end position="124"/>
    </location>
</feature>
<sequence length="265" mass="28987">MASMVRVSLVAVLWFIATVCSELRVCAYKDEISPMPAMAAGSASVSSASVVTLGLPLNPGKTTEYKHLALFGAVPVSTRLQSCDFNLFYGGKPRFYSTSDSSSETEKPQNPSQYPSKNPDFKHQEIEGPTVERDLSALANETREVLDGTMKTIYGLSKAVAILGLLQLGLGAWISYITKSSPISEISIQSAVAFGFPFSLAFLLRQSLKPMYFFKKMEEQGRLQILTLTLQIAKNLNTLFVRVRVVSYMCVAGLSIGVLFTLLSR</sequence>
<keyword evidence="2" id="KW-0812">Transmembrane</keyword>
<dbReference type="OrthoDB" id="1908269at2759"/>
<evidence type="ECO:0000256" key="1">
    <source>
        <dbReference type="SAM" id="MobiDB-lite"/>
    </source>
</evidence>
<name>A0A6A1WK18_9ROSI</name>
<organism evidence="4 5">
    <name type="scientific">Morella rubra</name>
    <name type="common">Chinese bayberry</name>
    <dbReference type="NCBI Taxonomy" id="262757"/>
    <lineage>
        <taxon>Eukaryota</taxon>
        <taxon>Viridiplantae</taxon>
        <taxon>Streptophyta</taxon>
        <taxon>Embryophyta</taxon>
        <taxon>Tracheophyta</taxon>
        <taxon>Spermatophyta</taxon>
        <taxon>Magnoliopsida</taxon>
        <taxon>eudicotyledons</taxon>
        <taxon>Gunneridae</taxon>
        <taxon>Pentapetalae</taxon>
        <taxon>rosids</taxon>
        <taxon>fabids</taxon>
        <taxon>Fagales</taxon>
        <taxon>Myricaceae</taxon>
        <taxon>Morella</taxon>
    </lineage>
</organism>
<gene>
    <name evidence="4" type="ORF">CJ030_MR1G028666</name>
</gene>
<dbReference type="EMBL" id="RXIC02000019">
    <property type="protein sequence ID" value="KAB1224816.1"/>
    <property type="molecule type" value="Genomic_DNA"/>
</dbReference>
<feature type="transmembrane region" description="Helical" evidence="2">
    <location>
        <begin position="37"/>
        <end position="57"/>
    </location>
</feature>
<feature type="transmembrane region" description="Helical" evidence="2">
    <location>
        <begin position="153"/>
        <end position="174"/>
    </location>
</feature>
<keyword evidence="2" id="KW-1133">Transmembrane helix</keyword>